<feature type="domain" description="HpcH/HpaI aldolase/citrate lyase" evidence="7">
    <location>
        <begin position="14"/>
        <end position="240"/>
    </location>
</feature>
<accession>A0A0A0E674</accession>
<feature type="binding site" evidence="6">
    <location>
        <position position="138"/>
    </location>
    <ligand>
        <name>Mg(2+)</name>
        <dbReference type="ChEBI" id="CHEBI:18420"/>
    </ligand>
</feature>
<evidence type="ECO:0000256" key="2">
    <source>
        <dbReference type="ARBA" id="ARBA00005568"/>
    </source>
</evidence>
<dbReference type="Pfam" id="PF03328">
    <property type="entry name" value="HpcH_HpaI"/>
    <property type="match status" value="1"/>
</dbReference>
<evidence type="ECO:0000256" key="6">
    <source>
        <dbReference type="PIRSR" id="PIRSR015582-2"/>
    </source>
</evidence>
<dbReference type="PANTHER" id="PTHR32308">
    <property type="entry name" value="LYASE BETA SUBUNIT, PUTATIVE (AFU_ORTHOLOGUE AFUA_4G13030)-RELATED"/>
    <property type="match status" value="1"/>
</dbReference>
<reference evidence="8 9" key="1">
    <citation type="journal article" date="2015" name="Antonie Van Leeuwenhoek">
        <title>Pseudooceanicola atlanticus gen. nov. sp. nov., isolated from surface seawater of the Atlantic Ocean and reclassification of Oceanicola batsensis, Oceanicola marinus, Oceanicola nitratireducens, Oceanicola nanhaiensis, Oceanicola antarcticus and Oceanicola flagellatus, as Pseudooceanicola batsensis comb. nov., Pseudooceanicola marinus comb. nov., Pseudooceanicola nitratireducens comb. nov., Pseudooceanicola nanhaiensis comb. nov., Pseudooceanicola antarcticus comb. nov., and Pseudooceanicola flagellatus comb. nov.</title>
        <authorList>
            <person name="Lai Q."/>
            <person name="Li G."/>
            <person name="Liu X."/>
            <person name="Du Y."/>
            <person name="Sun F."/>
            <person name="Shao Z."/>
        </authorList>
    </citation>
    <scope>NUCLEOTIDE SEQUENCE [LARGE SCALE GENOMIC DNA]</scope>
    <source>
        <strain evidence="8 9">22II-s11g</strain>
    </source>
</reference>
<sequence>MKYYTRPKRLRRCQMSVPGSSEKMMRKAAGMDLDYVFLDLEDAVAPNRKKEARGMVVEALNTLDFGRTIRCVRINDTGTPYCYGDIIEVVTGARENVDVIMLTKPFTPADLLFVDKLLSQLEADLGLTKKIGLECLIEEVEAMVAVNEIAACTPRLEALIFGIGDYSASQGVPFAEIEGKGDYPADIWHYQRHRLIMACRANGIDAVDGPFPDFSDADQFRIECQRAQMLGAVGKWAIHPSQVAIAQEVFSPAQDDVDRAREIKALYDEALEKGLGAVTYEGKMIDIAVVRLLQNTLDRADLIGM</sequence>
<keyword evidence="4 6" id="KW-0460">Magnesium</keyword>
<keyword evidence="8" id="KW-0456">Lyase</keyword>
<feature type="binding site" evidence="6">
    <location>
        <position position="165"/>
    </location>
    <ligand>
        <name>Mg(2+)</name>
        <dbReference type="ChEBI" id="CHEBI:18420"/>
    </ligand>
</feature>
<dbReference type="GO" id="GO:0000287">
    <property type="term" value="F:magnesium ion binding"/>
    <property type="evidence" value="ECO:0007669"/>
    <property type="project" value="TreeGrafter"/>
</dbReference>
<dbReference type="OrthoDB" id="9800547at2"/>
<dbReference type="InterPro" id="IPR040442">
    <property type="entry name" value="Pyrv_kinase-like_dom_sf"/>
</dbReference>
<organism evidence="8 9">
    <name type="scientific">Pseudooceanicola atlanticus</name>
    <dbReference type="NCBI Taxonomy" id="1461694"/>
    <lineage>
        <taxon>Bacteria</taxon>
        <taxon>Pseudomonadati</taxon>
        <taxon>Pseudomonadota</taxon>
        <taxon>Alphaproteobacteria</taxon>
        <taxon>Rhodobacterales</taxon>
        <taxon>Paracoccaceae</taxon>
        <taxon>Pseudooceanicola</taxon>
    </lineage>
</organism>
<dbReference type="InterPro" id="IPR005000">
    <property type="entry name" value="Aldolase/citrate-lyase_domain"/>
</dbReference>
<gene>
    <name evidence="8" type="ORF">ATO9_23365</name>
</gene>
<dbReference type="PANTHER" id="PTHR32308:SF10">
    <property type="entry name" value="CITRATE LYASE SUBUNIT BETA"/>
    <property type="match status" value="1"/>
</dbReference>
<protein>
    <submittedName>
        <fullName evidence="8">Citryl-CoA lyase</fullName>
    </submittedName>
</protein>
<evidence type="ECO:0000256" key="4">
    <source>
        <dbReference type="ARBA" id="ARBA00022842"/>
    </source>
</evidence>
<comment type="caution">
    <text evidence="8">The sequence shown here is derived from an EMBL/GenBank/DDBJ whole genome shotgun (WGS) entry which is preliminary data.</text>
</comment>
<evidence type="ECO:0000256" key="1">
    <source>
        <dbReference type="ARBA" id="ARBA00001946"/>
    </source>
</evidence>
<dbReference type="PIRSF" id="PIRSF015582">
    <property type="entry name" value="Cit_lyase_B"/>
    <property type="match status" value="1"/>
</dbReference>
<feature type="binding site" evidence="5">
    <location>
        <position position="73"/>
    </location>
    <ligand>
        <name>substrate</name>
    </ligand>
</feature>
<comment type="similarity">
    <text evidence="2">Belongs to the HpcH/HpaI aldolase family.</text>
</comment>
<evidence type="ECO:0000313" key="9">
    <source>
        <dbReference type="Proteomes" id="UP000030004"/>
    </source>
</evidence>
<dbReference type="InterPro" id="IPR011206">
    <property type="entry name" value="Citrate_lyase_beta/mcl1/mcl2"/>
</dbReference>
<proteinExistence type="inferred from homology"/>
<dbReference type="SUPFAM" id="SSF51621">
    <property type="entry name" value="Phosphoenolpyruvate/pyruvate domain"/>
    <property type="match status" value="1"/>
</dbReference>
<dbReference type="Proteomes" id="UP000030004">
    <property type="component" value="Unassembled WGS sequence"/>
</dbReference>
<dbReference type="InterPro" id="IPR015813">
    <property type="entry name" value="Pyrv/PenolPyrv_kinase-like_dom"/>
</dbReference>
<evidence type="ECO:0000313" key="8">
    <source>
        <dbReference type="EMBL" id="KGM46526.1"/>
    </source>
</evidence>
<evidence type="ECO:0000256" key="5">
    <source>
        <dbReference type="PIRSR" id="PIRSR015582-1"/>
    </source>
</evidence>
<feature type="binding site" evidence="5">
    <location>
        <position position="138"/>
    </location>
    <ligand>
        <name>substrate</name>
    </ligand>
</feature>
<keyword evidence="3 6" id="KW-0479">Metal-binding</keyword>
<dbReference type="GO" id="GO:0006107">
    <property type="term" value="P:oxaloacetate metabolic process"/>
    <property type="evidence" value="ECO:0007669"/>
    <property type="project" value="TreeGrafter"/>
</dbReference>
<evidence type="ECO:0000256" key="3">
    <source>
        <dbReference type="ARBA" id="ARBA00022723"/>
    </source>
</evidence>
<keyword evidence="9" id="KW-1185">Reference proteome</keyword>
<dbReference type="AlphaFoldDB" id="A0A0A0E674"/>
<dbReference type="eggNOG" id="COG2301">
    <property type="taxonomic scope" value="Bacteria"/>
</dbReference>
<dbReference type="Gene3D" id="3.20.20.60">
    <property type="entry name" value="Phosphoenolpyruvate-binding domains"/>
    <property type="match status" value="1"/>
</dbReference>
<evidence type="ECO:0000259" key="7">
    <source>
        <dbReference type="Pfam" id="PF03328"/>
    </source>
</evidence>
<dbReference type="GO" id="GO:0016829">
    <property type="term" value="F:lyase activity"/>
    <property type="evidence" value="ECO:0007669"/>
    <property type="project" value="UniProtKB-KW"/>
</dbReference>
<dbReference type="STRING" id="1461694.ATO9_23365"/>
<dbReference type="RefSeq" id="WP_043755117.1">
    <property type="nucleotide sequence ID" value="NZ_AQQX01000035.1"/>
</dbReference>
<comment type="cofactor">
    <cofactor evidence="1">
        <name>Mg(2+)</name>
        <dbReference type="ChEBI" id="CHEBI:18420"/>
    </cofactor>
</comment>
<name>A0A0A0E674_9RHOB</name>
<dbReference type="EMBL" id="AQQX01000035">
    <property type="protein sequence ID" value="KGM46526.1"/>
    <property type="molecule type" value="Genomic_DNA"/>
</dbReference>